<sequence length="396" mass="42827">MAELRTSAPRRERGTGTRVIVDVDGQEPLWFSVAHEHSALLSDRADHVALAMLMPAMKAGRDLHIGGVMTDVLLHQINTDLQPLLQAIHPEFTMIRVDAEELAPAGPPRPGVGTGFSGGVDSLAAVRTYFLDADVPEALRLTHLVNYNVGAHGTDGRGLWHARCAPLAEAAADWALPFVRVDSNLDVHYPQIGFLESVSMRNAAAAHVLAGGLGRMHVASAKQWAFAGVDSGGDIARADAMLLPAVSTPALTLSSANSGMTRVEKTLALVGRPEARYLDVCVSFDTNGRRNCGECDKCLRAVATFEIAGHLHDVVPRIFPAEPYARRRAAFLAGVLASDDPFALEMRTLARARGWRWGVPTRTRAVIERARRGGDVNLRRAARTRPGMALRRMLRG</sequence>
<dbReference type="EMBL" id="JBBDGN010000009">
    <property type="protein sequence ID" value="MEJ1092158.1"/>
    <property type="molecule type" value="Genomic_DNA"/>
</dbReference>
<reference evidence="1 2" key="1">
    <citation type="submission" date="2024-02" db="EMBL/GenBank/DDBJ databases">
        <authorList>
            <person name="Saticioglu I.B."/>
        </authorList>
    </citation>
    <scope>NUCLEOTIDE SEQUENCE [LARGE SCALE GENOMIC DNA]</scope>
    <source>
        <strain evidence="1 2">Mu-43</strain>
    </source>
</reference>
<dbReference type="Proteomes" id="UP001366085">
    <property type="component" value="Unassembled WGS sequence"/>
</dbReference>
<evidence type="ECO:0008006" key="3">
    <source>
        <dbReference type="Google" id="ProtNLM"/>
    </source>
</evidence>
<accession>A0ABU8LLG2</accession>
<name>A0ABU8LLG2_9MICO</name>
<protein>
    <recommendedName>
        <fullName evidence="3">7-cyano-7-deazaguanine synthase</fullName>
    </recommendedName>
</protein>
<evidence type="ECO:0000313" key="2">
    <source>
        <dbReference type="Proteomes" id="UP001366085"/>
    </source>
</evidence>
<proteinExistence type="predicted"/>
<comment type="caution">
    <text evidence="1">The sequence shown here is derived from an EMBL/GenBank/DDBJ whole genome shotgun (WGS) entry which is preliminary data.</text>
</comment>
<gene>
    <name evidence="1" type="ORF">WDU93_10685</name>
</gene>
<evidence type="ECO:0000313" key="1">
    <source>
        <dbReference type="EMBL" id="MEJ1092158.1"/>
    </source>
</evidence>
<dbReference type="RefSeq" id="WP_337320419.1">
    <property type="nucleotide sequence ID" value="NZ_JBBDGN010000009.1"/>
</dbReference>
<keyword evidence="2" id="KW-1185">Reference proteome</keyword>
<organism evidence="1 2">
    <name type="scientific">Microbacterium istanbulense</name>
    <dbReference type="NCBI Taxonomy" id="3122049"/>
    <lineage>
        <taxon>Bacteria</taxon>
        <taxon>Bacillati</taxon>
        <taxon>Actinomycetota</taxon>
        <taxon>Actinomycetes</taxon>
        <taxon>Micrococcales</taxon>
        <taxon>Microbacteriaceae</taxon>
        <taxon>Microbacterium</taxon>
    </lineage>
</organism>